<feature type="region of interest" description="Disordered" evidence="19">
    <location>
        <begin position="173"/>
        <end position="213"/>
    </location>
</feature>
<keyword evidence="11" id="KW-0271">Exosome</keyword>
<dbReference type="InterPro" id="IPR036855">
    <property type="entry name" value="Znf_CCCH_sf"/>
</dbReference>
<dbReference type="InterPro" id="IPR000571">
    <property type="entry name" value="Znf_CCCH"/>
</dbReference>
<keyword evidence="22" id="KW-1185">Reference proteome</keyword>
<feature type="zinc finger region" description="C3H1-type" evidence="17">
    <location>
        <begin position="59"/>
        <end position="87"/>
    </location>
</feature>
<dbReference type="GO" id="GO:0003677">
    <property type="term" value="F:DNA binding"/>
    <property type="evidence" value="ECO:0007669"/>
    <property type="project" value="UniProtKB-KW"/>
</dbReference>
<evidence type="ECO:0000256" key="7">
    <source>
        <dbReference type="ARBA" id="ARBA00022737"/>
    </source>
</evidence>
<keyword evidence="3" id="KW-0813">Transport</keyword>
<evidence type="ECO:0000256" key="16">
    <source>
        <dbReference type="ARBA" id="ARBA00040871"/>
    </source>
</evidence>
<gene>
    <name evidence="21" type="primary">ZFP36</name>
    <name evidence="21" type="ORF">G0U57_008481</name>
</gene>
<keyword evidence="7 18" id="KW-0677">Repeat</keyword>
<feature type="domain" description="C3H1-type" evidence="20">
    <location>
        <begin position="59"/>
        <end position="87"/>
    </location>
</feature>
<dbReference type="InterPro" id="IPR045877">
    <property type="entry name" value="ZFP36-like"/>
</dbReference>
<keyword evidence="15 18" id="KW-0687">Ribonucleoprotein</keyword>
<dbReference type="GO" id="GO:0000932">
    <property type="term" value="C:P-body"/>
    <property type="evidence" value="ECO:0007669"/>
    <property type="project" value="UniProtKB-SubCell"/>
</dbReference>
<keyword evidence="6 17" id="KW-0479">Metal-binding</keyword>
<dbReference type="Proteomes" id="UP000765507">
    <property type="component" value="Unassembled WGS sequence"/>
</dbReference>
<keyword evidence="5" id="KW-0597">Phosphoprotein</keyword>
<comment type="function">
    <text evidence="18">Zinc-finger RNA-binding protein that destabilizes several cytoplasmic AU-rich element (ARE)-containing mRNA transcripts by promoting their poly(A) tail removal or deadenylation, and hence provide a mechanism for attenuating protein synthesis. Acts as a 3'-untranslated region (UTR) ARE mRNA-binding adapter protein to communicate signaling events to the mRNA decay machinery. Functions by recruiting the CCR4-NOT deadenylase complex and probably other components of the cytoplasmic RNA decay machinery to the bound ARE-containing mRNAs, and hence promotes ARE-mediated mRNA deadenylation and decay processes. Binds to 3'-UTR ARE of numerous mRNAs.</text>
</comment>
<evidence type="ECO:0000256" key="14">
    <source>
        <dbReference type="ARBA" id="ARBA00023242"/>
    </source>
</evidence>
<dbReference type="AlphaFoldDB" id="A0A8T1SH08"/>
<evidence type="ECO:0000256" key="10">
    <source>
        <dbReference type="ARBA" id="ARBA00022833"/>
    </source>
</evidence>
<feature type="region of interest" description="Disordered" evidence="19">
    <location>
        <begin position="106"/>
        <end position="148"/>
    </location>
</feature>
<dbReference type="GO" id="GO:1900153">
    <property type="term" value="P:positive regulation of nuclear-transcribed mRNA catabolic process, deadenylation-dependent decay"/>
    <property type="evidence" value="ECO:0007669"/>
    <property type="project" value="UniProtKB-UniRule"/>
</dbReference>
<evidence type="ECO:0000256" key="12">
    <source>
        <dbReference type="ARBA" id="ARBA00022843"/>
    </source>
</evidence>
<dbReference type="SUPFAM" id="SSF90229">
    <property type="entry name" value="CCCH zinc finger"/>
    <property type="match status" value="2"/>
</dbReference>
<evidence type="ECO:0000256" key="2">
    <source>
        <dbReference type="ARBA" id="ARBA00004463"/>
    </source>
</evidence>
<evidence type="ECO:0000256" key="8">
    <source>
        <dbReference type="ARBA" id="ARBA00022771"/>
    </source>
</evidence>
<dbReference type="GO" id="GO:0061158">
    <property type="term" value="P:3'-UTR-mediated mRNA destabilization"/>
    <property type="evidence" value="ECO:0007669"/>
    <property type="project" value="UniProtKB-UniRule"/>
</dbReference>
<dbReference type="GO" id="GO:0035925">
    <property type="term" value="F:mRNA 3'-UTR AU-rich region binding"/>
    <property type="evidence" value="ECO:0007669"/>
    <property type="project" value="UniProtKB-UniRule"/>
</dbReference>
<organism evidence="21 22">
    <name type="scientific">Chelydra serpentina</name>
    <name type="common">Snapping turtle</name>
    <name type="synonym">Testudo serpentina</name>
    <dbReference type="NCBI Taxonomy" id="8475"/>
    <lineage>
        <taxon>Eukaryota</taxon>
        <taxon>Metazoa</taxon>
        <taxon>Chordata</taxon>
        <taxon>Craniata</taxon>
        <taxon>Vertebrata</taxon>
        <taxon>Euteleostomi</taxon>
        <taxon>Archelosauria</taxon>
        <taxon>Testudinata</taxon>
        <taxon>Testudines</taxon>
        <taxon>Cryptodira</taxon>
        <taxon>Durocryptodira</taxon>
        <taxon>Americhelydia</taxon>
        <taxon>Chelydroidea</taxon>
        <taxon>Chelydridae</taxon>
        <taxon>Chelydra</taxon>
    </lineage>
</organism>
<sequence>PPPPPGFPPLQPPAAPALSARYKTELCRTYSETGRCRYGAKCQFAHGAGELRSLNRHPKYKTELCHKFYLHGECPYGSRCHFVHYPEERGLAASPQVLRQSLSYTGVPAGRQGSPPPGISDPASFARAPSSSPPPAGDLLSPPFARLNSEPVPRMATLGEALAASAAPAGAAPAAAAAPPGGAPSRAPGTISPPPRGRPWPPASPGPLRPTRSPTRIATVARAVSAAPSRPSSRCCPPAAPGTGPAGCPFSTASPCRTERGGGTWNRIQAKGGDLMGWG</sequence>
<keyword evidence="4 18" id="KW-0963">Cytoplasm</keyword>
<proteinExistence type="predicted"/>
<evidence type="ECO:0000256" key="4">
    <source>
        <dbReference type="ARBA" id="ARBA00022490"/>
    </source>
</evidence>
<comment type="caution">
    <text evidence="21">The sequence shown here is derived from an EMBL/GenBank/DDBJ whole genome shotgun (WGS) entry which is preliminary data.</text>
</comment>
<dbReference type="FunFam" id="4.10.1000.10:FF:000001">
    <property type="entry name" value="zinc finger CCCH domain-containing protein 15-like"/>
    <property type="match status" value="1"/>
</dbReference>
<feature type="zinc finger region" description="C3H1-type" evidence="17">
    <location>
        <begin position="21"/>
        <end position="49"/>
    </location>
</feature>
<evidence type="ECO:0000256" key="5">
    <source>
        <dbReference type="ARBA" id="ARBA00022553"/>
    </source>
</evidence>
<keyword evidence="9" id="KW-0509">mRNA transport</keyword>
<evidence type="ECO:0000256" key="17">
    <source>
        <dbReference type="PROSITE-ProRule" id="PRU00723"/>
    </source>
</evidence>
<evidence type="ECO:0000313" key="21">
    <source>
        <dbReference type="EMBL" id="KAG6928201.1"/>
    </source>
</evidence>
<dbReference type="OrthoDB" id="410307at2759"/>
<evidence type="ECO:0000256" key="3">
    <source>
        <dbReference type="ARBA" id="ARBA00022448"/>
    </source>
</evidence>
<accession>A0A8T1SH08</accession>
<reference evidence="21 22" key="1">
    <citation type="journal article" date="2020" name="G3 (Bethesda)">
        <title>Draft Genome of the Common Snapping Turtle, Chelydra serpentina, a Model for Phenotypic Plasticity in Reptiles.</title>
        <authorList>
            <person name="Das D."/>
            <person name="Singh S.K."/>
            <person name="Bierstedt J."/>
            <person name="Erickson A."/>
            <person name="Galli G.L.J."/>
            <person name="Crossley D.A. 2nd"/>
            <person name="Rhen T."/>
        </authorList>
    </citation>
    <scope>NUCLEOTIDE SEQUENCE [LARGE SCALE GENOMIC DNA]</scope>
    <source>
        <strain evidence="21">KW</strain>
    </source>
</reference>
<dbReference type="GO" id="GO:1990904">
    <property type="term" value="C:ribonucleoprotein complex"/>
    <property type="evidence" value="ECO:0007669"/>
    <property type="project" value="UniProtKB-KW"/>
</dbReference>
<comment type="subunit">
    <text evidence="18">Associates with the cytoplasmic CCR4-NOT deadenylase complex to trigger ARE-containing mRNA deadenylation and decay processes.</text>
</comment>
<protein>
    <recommendedName>
        <fullName evidence="16 18">mRNA decay activator protein ZFP36</fullName>
    </recommendedName>
    <alternativeName>
        <fullName evidence="18">Zinc finger protein 36</fullName>
    </alternativeName>
</protein>
<evidence type="ECO:0000256" key="15">
    <source>
        <dbReference type="ARBA" id="ARBA00023274"/>
    </source>
</evidence>
<dbReference type="GO" id="GO:0008270">
    <property type="term" value="F:zinc ion binding"/>
    <property type="evidence" value="ECO:0007669"/>
    <property type="project" value="UniProtKB-KW"/>
</dbReference>
<dbReference type="PROSITE" id="PS50103">
    <property type="entry name" value="ZF_C3H1"/>
    <property type="match status" value="2"/>
</dbReference>
<keyword evidence="14 18" id="KW-0539">Nucleus</keyword>
<feature type="compositionally biased region" description="Low complexity" evidence="19">
    <location>
        <begin position="120"/>
        <end position="130"/>
    </location>
</feature>
<feature type="compositionally biased region" description="Pro residues" evidence="19">
    <location>
        <begin position="191"/>
        <end position="208"/>
    </location>
</feature>
<evidence type="ECO:0000256" key="11">
    <source>
        <dbReference type="ARBA" id="ARBA00022835"/>
    </source>
</evidence>
<evidence type="ECO:0000313" key="22">
    <source>
        <dbReference type="Proteomes" id="UP000765507"/>
    </source>
</evidence>
<evidence type="ECO:0000256" key="19">
    <source>
        <dbReference type="SAM" id="MobiDB-lite"/>
    </source>
</evidence>
<feature type="non-terminal residue" evidence="21">
    <location>
        <position position="1"/>
    </location>
</feature>
<dbReference type="PANTHER" id="PTHR12547:SF58">
    <property type="entry name" value="MRNA DECAY ACTIVATOR PROTEIN ZFP36"/>
    <property type="match status" value="1"/>
</dbReference>
<keyword evidence="10 17" id="KW-0862">Zinc</keyword>
<keyword evidence="13" id="KW-0238">DNA-binding</keyword>
<dbReference type="SMART" id="SM00356">
    <property type="entry name" value="ZnF_C3H1"/>
    <property type="match status" value="2"/>
</dbReference>
<name>A0A8T1SH08_CHESE</name>
<dbReference type="GO" id="GO:0051028">
    <property type="term" value="P:mRNA transport"/>
    <property type="evidence" value="ECO:0007669"/>
    <property type="project" value="UniProtKB-KW"/>
</dbReference>
<dbReference type="Pfam" id="PF00642">
    <property type="entry name" value="zf-CCCH"/>
    <property type="match status" value="2"/>
</dbReference>
<dbReference type="PANTHER" id="PTHR12547">
    <property type="entry name" value="CCCH ZINC FINGER/TIS11-RELATED"/>
    <property type="match status" value="1"/>
</dbReference>
<keyword evidence="12" id="KW-0832">Ubl conjugation</keyword>
<dbReference type="GO" id="GO:0000178">
    <property type="term" value="C:exosome (RNase complex)"/>
    <property type="evidence" value="ECO:0007669"/>
    <property type="project" value="UniProtKB-KW"/>
</dbReference>
<dbReference type="Gene3D" id="4.10.1000.10">
    <property type="entry name" value="Zinc finger, CCCH-type"/>
    <property type="match status" value="2"/>
</dbReference>
<dbReference type="EMBL" id="JAHGAV010000225">
    <property type="protein sequence ID" value="KAG6928201.1"/>
    <property type="molecule type" value="Genomic_DNA"/>
</dbReference>
<evidence type="ECO:0000256" key="6">
    <source>
        <dbReference type="ARBA" id="ARBA00022723"/>
    </source>
</evidence>
<evidence type="ECO:0000256" key="1">
    <source>
        <dbReference type="ARBA" id="ARBA00004201"/>
    </source>
</evidence>
<feature type="compositionally biased region" description="Low complexity" evidence="19">
    <location>
        <begin position="173"/>
        <end position="189"/>
    </location>
</feature>
<feature type="domain" description="C3H1-type" evidence="20">
    <location>
        <begin position="21"/>
        <end position="49"/>
    </location>
</feature>
<dbReference type="GO" id="GO:0005634">
    <property type="term" value="C:nucleus"/>
    <property type="evidence" value="ECO:0007669"/>
    <property type="project" value="UniProtKB-SubCell"/>
</dbReference>
<evidence type="ECO:0000256" key="9">
    <source>
        <dbReference type="ARBA" id="ARBA00022816"/>
    </source>
</evidence>
<evidence type="ECO:0000256" key="18">
    <source>
        <dbReference type="RuleBase" id="RU369014"/>
    </source>
</evidence>
<comment type="subcellular location">
    <subcellularLocation>
        <location evidence="1">Cytoplasm</location>
        <location evidence="1">P-body</location>
    </subcellularLocation>
    <subcellularLocation>
        <location evidence="2">Cytoplasmic granule</location>
    </subcellularLocation>
    <subcellularLocation>
        <location evidence="18">Nucleus</location>
    </subcellularLocation>
    <subcellularLocation>
        <location evidence="18">Cytoplasm</location>
    </subcellularLocation>
</comment>
<keyword evidence="8 17" id="KW-0863">Zinc-finger</keyword>
<evidence type="ECO:0000256" key="13">
    <source>
        <dbReference type="ARBA" id="ARBA00023125"/>
    </source>
</evidence>
<dbReference type="FunFam" id="4.10.1000.10:FF:000002">
    <property type="entry name" value="Zinc finger protein 36, C3H1 type-like 1"/>
    <property type="match status" value="1"/>
</dbReference>
<evidence type="ECO:0000259" key="20">
    <source>
        <dbReference type="PROSITE" id="PS50103"/>
    </source>
</evidence>